<keyword evidence="3" id="KW-0547">Nucleotide-binding</keyword>
<reference evidence="10" key="1">
    <citation type="journal article" date="2020" name="Plant Biotechnol. J.">
        <title>The pomegranate (Punica granatum L.) draft genome dissects genetic divergence between soft- and hard-seeded cultivars.</title>
        <authorList>
            <person name="Luo X."/>
            <person name="Li H."/>
            <person name="Wu Z."/>
            <person name="Yao W."/>
            <person name="Zhao P."/>
            <person name="Cao D."/>
            <person name="Yu H."/>
            <person name="Li K."/>
            <person name="Poudel K."/>
            <person name="Zhao D."/>
            <person name="Zhang F."/>
            <person name="Xia X."/>
            <person name="Chen L."/>
            <person name="Wang Q."/>
            <person name="Jing D."/>
            <person name="Cao S."/>
        </authorList>
    </citation>
    <scope>NUCLEOTIDE SEQUENCE [LARGE SCALE GENOMIC DNA]</scope>
    <source>
        <strain evidence="10">cv. Tunisia</strain>
    </source>
</reference>
<dbReference type="PRINTS" id="PR00449">
    <property type="entry name" value="RASTRNSFRMNG"/>
</dbReference>
<organism evidence="10 11">
    <name type="scientific">Punica granatum</name>
    <name type="common">Pomegranate</name>
    <dbReference type="NCBI Taxonomy" id="22663"/>
    <lineage>
        <taxon>Eukaryota</taxon>
        <taxon>Viridiplantae</taxon>
        <taxon>Streptophyta</taxon>
        <taxon>Embryophyta</taxon>
        <taxon>Tracheophyta</taxon>
        <taxon>Spermatophyta</taxon>
        <taxon>Magnoliopsida</taxon>
        <taxon>eudicotyledons</taxon>
        <taxon>Gunneridae</taxon>
        <taxon>Pentapetalae</taxon>
        <taxon>rosids</taxon>
        <taxon>malvids</taxon>
        <taxon>Myrtales</taxon>
        <taxon>Lythraceae</taxon>
        <taxon>Punica</taxon>
    </lineage>
</organism>
<evidence type="ECO:0000313" key="11">
    <source>
        <dbReference type="RefSeq" id="XP_031380879.1"/>
    </source>
</evidence>
<dbReference type="Pfam" id="PF00071">
    <property type="entry name" value="Ras"/>
    <property type="match status" value="1"/>
</dbReference>
<dbReference type="GeneID" id="116195706"/>
<keyword evidence="7" id="KW-0636">Prenylation</keyword>
<dbReference type="PROSITE" id="PS51419">
    <property type="entry name" value="RAB"/>
    <property type="match status" value="1"/>
</dbReference>
<dbReference type="Gene3D" id="3.40.50.300">
    <property type="entry name" value="P-loop containing nucleotide triphosphate hydrolases"/>
    <property type="match status" value="1"/>
</dbReference>
<accession>A0A6P8CEK3</accession>
<dbReference type="SUPFAM" id="SSF52540">
    <property type="entry name" value="P-loop containing nucleoside triphosphate hydrolases"/>
    <property type="match status" value="1"/>
</dbReference>
<dbReference type="GO" id="GO:0003924">
    <property type="term" value="F:GTPase activity"/>
    <property type="evidence" value="ECO:0007669"/>
    <property type="project" value="InterPro"/>
</dbReference>
<feature type="region of interest" description="Disordered" evidence="9">
    <location>
        <begin position="258"/>
        <end position="280"/>
    </location>
</feature>
<evidence type="ECO:0000256" key="8">
    <source>
        <dbReference type="ARBA" id="ARBA00060176"/>
    </source>
</evidence>
<dbReference type="SMART" id="SM00174">
    <property type="entry name" value="RHO"/>
    <property type="match status" value="1"/>
</dbReference>
<keyword evidence="5" id="KW-0472">Membrane</keyword>
<protein>
    <submittedName>
        <fullName evidence="11">Ras-related protein RABB1b</fullName>
    </submittedName>
</protein>
<dbReference type="SMART" id="SM00173">
    <property type="entry name" value="RAS"/>
    <property type="match status" value="1"/>
</dbReference>
<dbReference type="PROSITE" id="PS51421">
    <property type="entry name" value="RAS"/>
    <property type="match status" value="1"/>
</dbReference>
<evidence type="ECO:0000256" key="7">
    <source>
        <dbReference type="ARBA" id="ARBA00023289"/>
    </source>
</evidence>
<dbReference type="GO" id="GO:0005525">
    <property type="term" value="F:GTP binding"/>
    <property type="evidence" value="ECO:0007669"/>
    <property type="project" value="UniProtKB-KW"/>
</dbReference>
<keyword evidence="4" id="KW-0342">GTP-binding</keyword>
<evidence type="ECO:0000256" key="4">
    <source>
        <dbReference type="ARBA" id="ARBA00023134"/>
    </source>
</evidence>
<dbReference type="NCBIfam" id="TIGR00231">
    <property type="entry name" value="small_GTP"/>
    <property type="match status" value="1"/>
</dbReference>
<evidence type="ECO:0000256" key="2">
    <source>
        <dbReference type="ARBA" id="ARBA00006270"/>
    </source>
</evidence>
<dbReference type="SMART" id="SM00175">
    <property type="entry name" value="RAB"/>
    <property type="match status" value="1"/>
</dbReference>
<comment type="similarity">
    <text evidence="2">Belongs to the small GTPase superfamily. Rab family.</text>
</comment>
<evidence type="ECO:0000256" key="9">
    <source>
        <dbReference type="SAM" id="MobiDB-lite"/>
    </source>
</evidence>
<reference evidence="11" key="2">
    <citation type="submission" date="2025-08" db="UniProtKB">
        <authorList>
            <consortium name="RefSeq"/>
        </authorList>
    </citation>
    <scope>IDENTIFICATION</scope>
    <source>
        <tissue evidence="11">Leaf</tissue>
    </source>
</reference>
<comment type="subcellular location">
    <subcellularLocation>
        <location evidence="1">Cell membrane</location>
        <topology evidence="1">Lipid-anchor</topology>
        <orientation evidence="1">Cytoplasmic side</orientation>
    </subcellularLocation>
</comment>
<dbReference type="InterPro" id="IPR050209">
    <property type="entry name" value="Rab_GTPases_membrane_traffic"/>
</dbReference>
<gene>
    <name evidence="11" type="primary">LOC116195706</name>
</gene>
<dbReference type="Proteomes" id="UP000515151">
    <property type="component" value="Chromosome 2"/>
</dbReference>
<evidence type="ECO:0000313" key="10">
    <source>
        <dbReference type="Proteomes" id="UP000515151"/>
    </source>
</evidence>
<dbReference type="RefSeq" id="XP_031380879.1">
    <property type="nucleotide sequence ID" value="XM_031525019.1"/>
</dbReference>
<comment type="function">
    <text evidence="8">Intracellular vesicle trafficking and protein transport.</text>
</comment>
<sequence length="280" mass="30850">MRLIIVQSRTASHRLTLSSFLLHLSSSAQTVRLQEASLTFRCCLCHPKQPCPLPKSILLLSPSPAAASDMSYDYLFKYIIIGDTGVGKSCLLLQFTDKRFQPVHDLTIGVEFGARMVTIDGRPIKLQIWDTAGQESFRSITRSYYRGAAGALLVYDITRRETFNHLASWLEDARQHANPNMTIMLVGNKCDLAHRRAVSKEEGEQFAKENGLLFLEASARTAQNVEEAFVKTAAKILQNIQEGVIDASNEACGIKFGHGRPQGLSGGRDGTVSQRSGCCS</sequence>
<dbReference type="PANTHER" id="PTHR47979">
    <property type="entry name" value="DRAB11-RELATED"/>
    <property type="match status" value="1"/>
</dbReference>
<keyword evidence="10" id="KW-1185">Reference proteome</keyword>
<dbReference type="AlphaFoldDB" id="A0A6P8CEK3"/>
<dbReference type="InterPro" id="IPR027417">
    <property type="entry name" value="P-loop_NTPase"/>
</dbReference>
<evidence type="ECO:0000256" key="6">
    <source>
        <dbReference type="ARBA" id="ARBA00023288"/>
    </source>
</evidence>
<dbReference type="FunFam" id="3.40.50.300:FF:000263">
    <property type="entry name" value="Ras-related protein RABB1c"/>
    <property type="match status" value="1"/>
</dbReference>
<dbReference type="SMART" id="SM00176">
    <property type="entry name" value="RAN"/>
    <property type="match status" value="1"/>
</dbReference>
<feature type="compositionally biased region" description="Polar residues" evidence="9">
    <location>
        <begin position="271"/>
        <end position="280"/>
    </location>
</feature>
<keyword evidence="6" id="KW-0449">Lipoprotein</keyword>
<dbReference type="CDD" id="cd01866">
    <property type="entry name" value="Rab2"/>
    <property type="match status" value="1"/>
</dbReference>
<evidence type="ECO:0000256" key="1">
    <source>
        <dbReference type="ARBA" id="ARBA00004342"/>
    </source>
</evidence>
<dbReference type="PROSITE" id="PS51420">
    <property type="entry name" value="RHO"/>
    <property type="match status" value="1"/>
</dbReference>
<evidence type="ECO:0000256" key="5">
    <source>
        <dbReference type="ARBA" id="ARBA00023136"/>
    </source>
</evidence>
<evidence type="ECO:0000256" key="3">
    <source>
        <dbReference type="ARBA" id="ARBA00022741"/>
    </source>
</evidence>
<dbReference type="OrthoDB" id="9989112at2759"/>
<name>A0A6P8CEK3_PUNGR</name>
<dbReference type="InterPro" id="IPR005225">
    <property type="entry name" value="Small_GTP-bd"/>
</dbReference>
<dbReference type="GO" id="GO:0005886">
    <property type="term" value="C:plasma membrane"/>
    <property type="evidence" value="ECO:0007669"/>
    <property type="project" value="UniProtKB-SubCell"/>
</dbReference>
<proteinExistence type="inferred from homology"/>
<dbReference type="InterPro" id="IPR001806">
    <property type="entry name" value="Small_GTPase"/>
</dbReference>